<protein>
    <submittedName>
        <fullName evidence="7">Membrane protein</fullName>
    </submittedName>
</protein>
<comment type="caution">
    <text evidence="7">The sequence shown here is derived from an EMBL/GenBank/DDBJ whole genome shotgun (WGS) entry which is preliminary data.</text>
</comment>
<dbReference type="InterPro" id="IPR044878">
    <property type="entry name" value="UbiA_sf"/>
</dbReference>
<evidence type="ECO:0000313" key="8">
    <source>
        <dbReference type="Proteomes" id="UP000035489"/>
    </source>
</evidence>
<dbReference type="Pfam" id="PF12710">
    <property type="entry name" value="HAD"/>
    <property type="match status" value="1"/>
</dbReference>
<feature type="transmembrane region" description="Helical" evidence="6">
    <location>
        <begin position="395"/>
        <end position="417"/>
    </location>
</feature>
<dbReference type="Proteomes" id="UP000035489">
    <property type="component" value="Unassembled WGS sequence"/>
</dbReference>
<feature type="transmembrane region" description="Helical" evidence="6">
    <location>
        <begin position="429"/>
        <end position="448"/>
    </location>
</feature>
<dbReference type="EMBL" id="LCYG01000012">
    <property type="protein sequence ID" value="KLK94500.1"/>
    <property type="molecule type" value="Genomic_DNA"/>
</dbReference>
<sequence length="482" mass="52631">METYADKAVLEGKKRPLVVDLDGTLIASDLLIETAFSELGQRPHSLVEILAALKRGKAAVKHRLCEPIDFDPSTLPYDPEVLALIQQAKAEGRQVYLASASHEKLVGRIADHLGAFDGWFATNATANLAGEKKAKKLVEVFGEKSFDYVGNDAADLPVWQKAAKAFAIRAPAGVRKKLVGRDGEIEHLPHTRPTWRTWARMLRVHQYAKNALIFVPLLTSHLLTAGAIAHALMAFVAFSLCASSVYILNDLVDLQDDRRHRTKCNRPLACGAIPLMHGLIAIPLLFLSAIALASAVSLSFLGVLLGYFALTTAYSFALKRMMIVDVITLAGLYSARVFGGAVATSVVISEWLLAFCMMIFMSLALIKRYVELAGRRDANLPDPTSRDYKNSDLDIVAALAAGAGFNAVTIFTLYISSDAVNQLYTRPQILWLVGPLLMYWIARILMLASRRLVDDDPVVFAIKDKVSLGIVGLTALFIVAAI</sequence>
<keyword evidence="8" id="KW-1185">Reference proteome</keyword>
<organism evidence="7 8">
    <name type="scientific">Microvirga vignae</name>
    <dbReference type="NCBI Taxonomy" id="1225564"/>
    <lineage>
        <taxon>Bacteria</taxon>
        <taxon>Pseudomonadati</taxon>
        <taxon>Pseudomonadota</taxon>
        <taxon>Alphaproteobacteria</taxon>
        <taxon>Hyphomicrobiales</taxon>
        <taxon>Methylobacteriaceae</taxon>
        <taxon>Microvirga</taxon>
    </lineage>
</organism>
<feature type="transmembrane region" description="Helical" evidence="6">
    <location>
        <begin position="292"/>
        <end position="310"/>
    </location>
</feature>
<evidence type="ECO:0000256" key="4">
    <source>
        <dbReference type="ARBA" id="ARBA00022989"/>
    </source>
</evidence>
<feature type="transmembrane region" description="Helical" evidence="6">
    <location>
        <begin position="348"/>
        <end position="366"/>
    </location>
</feature>
<name>A0A0H1RGY7_9HYPH</name>
<gene>
    <name evidence="7" type="ORF">AA309_03210</name>
</gene>
<dbReference type="STRING" id="1225564.AA309_03210"/>
<feature type="transmembrane region" description="Helical" evidence="6">
    <location>
        <begin position="268"/>
        <end position="286"/>
    </location>
</feature>
<feature type="transmembrane region" description="Helical" evidence="6">
    <location>
        <begin position="227"/>
        <end position="248"/>
    </location>
</feature>
<dbReference type="InterPro" id="IPR036412">
    <property type="entry name" value="HAD-like_sf"/>
</dbReference>
<keyword evidence="3 6" id="KW-0812">Transmembrane</keyword>
<dbReference type="Pfam" id="PF01040">
    <property type="entry name" value="UbiA"/>
    <property type="match status" value="1"/>
</dbReference>
<dbReference type="InterPro" id="IPR000537">
    <property type="entry name" value="UbiA_prenyltransferase"/>
</dbReference>
<dbReference type="Gene3D" id="3.40.50.1000">
    <property type="entry name" value="HAD superfamily/HAD-like"/>
    <property type="match status" value="1"/>
</dbReference>
<evidence type="ECO:0000256" key="5">
    <source>
        <dbReference type="ARBA" id="ARBA00023136"/>
    </source>
</evidence>
<dbReference type="SUPFAM" id="SSF56784">
    <property type="entry name" value="HAD-like"/>
    <property type="match status" value="1"/>
</dbReference>
<reference evidence="7 8" key="1">
    <citation type="submission" date="2015-05" db="EMBL/GenBank/DDBJ databases">
        <title>Draft genome sequence of Microvirga vignae strain BR3299, a novel nitrogen fixing bacteria isolated from Brazil semi-aired region.</title>
        <authorList>
            <person name="Zilli J.E."/>
            <person name="Passos S.R."/>
            <person name="Leite J."/>
            <person name="Baldani J.I."/>
            <person name="Xavier G.R."/>
            <person name="Rumjaneck N.G."/>
            <person name="Simoes-Araujo J.L."/>
        </authorList>
    </citation>
    <scope>NUCLEOTIDE SEQUENCE [LARGE SCALE GENOMIC DNA]</scope>
    <source>
        <strain evidence="7 8">BR3299</strain>
    </source>
</reference>
<accession>A0A0H1RGY7</accession>
<keyword evidence="2" id="KW-1003">Cell membrane</keyword>
<dbReference type="CDD" id="cd07519">
    <property type="entry name" value="HAD_PTase"/>
    <property type="match status" value="1"/>
</dbReference>
<dbReference type="NCBIfam" id="NF006088">
    <property type="entry name" value="PRK08238.1"/>
    <property type="match status" value="1"/>
</dbReference>
<dbReference type="Gene3D" id="1.10.357.140">
    <property type="entry name" value="UbiA prenyltransferase"/>
    <property type="match status" value="1"/>
</dbReference>
<evidence type="ECO:0000256" key="2">
    <source>
        <dbReference type="ARBA" id="ARBA00022475"/>
    </source>
</evidence>
<keyword evidence="5 6" id="KW-0472">Membrane</keyword>
<evidence type="ECO:0000313" key="7">
    <source>
        <dbReference type="EMBL" id="KLK94500.1"/>
    </source>
</evidence>
<dbReference type="AlphaFoldDB" id="A0A0H1RGY7"/>
<dbReference type="GO" id="GO:0016020">
    <property type="term" value="C:membrane"/>
    <property type="evidence" value="ECO:0007669"/>
    <property type="project" value="UniProtKB-SubCell"/>
</dbReference>
<evidence type="ECO:0000256" key="3">
    <source>
        <dbReference type="ARBA" id="ARBA00022692"/>
    </source>
</evidence>
<comment type="subcellular location">
    <subcellularLocation>
        <location evidence="1">Membrane</location>
        <topology evidence="1">Multi-pass membrane protein</topology>
    </subcellularLocation>
</comment>
<feature type="transmembrane region" description="Helical" evidence="6">
    <location>
        <begin position="460"/>
        <end position="481"/>
    </location>
</feature>
<keyword evidence="4 6" id="KW-1133">Transmembrane helix</keyword>
<evidence type="ECO:0000256" key="1">
    <source>
        <dbReference type="ARBA" id="ARBA00004141"/>
    </source>
</evidence>
<dbReference type="PATRIC" id="fig|1225564.3.peg.549"/>
<dbReference type="CDD" id="cd13963">
    <property type="entry name" value="PT_UbiA_2"/>
    <property type="match status" value="1"/>
</dbReference>
<evidence type="ECO:0000256" key="6">
    <source>
        <dbReference type="SAM" id="Phobius"/>
    </source>
</evidence>
<proteinExistence type="predicted"/>
<dbReference type="GO" id="GO:0016765">
    <property type="term" value="F:transferase activity, transferring alkyl or aryl (other than methyl) groups"/>
    <property type="evidence" value="ECO:0007669"/>
    <property type="project" value="InterPro"/>
</dbReference>
<dbReference type="InterPro" id="IPR023214">
    <property type="entry name" value="HAD_sf"/>
</dbReference>